<dbReference type="Proteomes" id="UP001319104">
    <property type="component" value="Unassembled WGS sequence"/>
</dbReference>
<sequence length="328" mass="37899">MGLEISHINCKNIDKEKWDCCINEDWEGQAYGLSWYLDIVSPGWEALILLDVQGNYDTVMPLPVRKQFWIAYLQQPFFCQQLGVFGKRATDHEVLEAFLQKLRKLFNYVIDYTFSSRFSGQAQSFPTYAITYYLDLNRPYLEIQKGYTRDRKLNLGRGFKSGLKVIKSRDLEPLLQIFQQHTSHKIYGGVSEDAYEQLRDLYSAFIERDLAKLFYTHDGDGNILTGGLFLIYKNKIIYLFNASTPAGKKSNGNTLILDHVIQDFSNQPYILDFESPAEEFASITQFYASFGSEKQILPQLQYDELPFMLKLGKSIRRKVKLSLKSALG</sequence>
<dbReference type="InterPro" id="IPR016181">
    <property type="entry name" value="Acyl_CoA_acyltransferase"/>
</dbReference>
<protein>
    <recommendedName>
        <fullName evidence="3">GNAT family N-acetyltransferase</fullName>
    </recommendedName>
</protein>
<evidence type="ECO:0000313" key="1">
    <source>
        <dbReference type="EMBL" id="MBS9525591.1"/>
    </source>
</evidence>
<dbReference type="AlphaFoldDB" id="A0AAP2G609"/>
<reference evidence="1 2" key="1">
    <citation type="submission" date="2021-05" db="EMBL/GenBank/DDBJ databases">
        <authorList>
            <person name="Zhang Z.D."/>
            <person name="Osman G."/>
        </authorList>
    </citation>
    <scope>NUCLEOTIDE SEQUENCE [LARGE SCALE GENOMIC DNA]</scope>
    <source>
        <strain evidence="1 2">KCTC 32217</strain>
    </source>
</reference>
<organism evidence="1 2">
    <name type="scientific">Litoribacter ruber</name>
    <dbReference type="NCBI Taxonomy" id="702568"/>
    <lineage>
        <taxon>Bacteria</taxon>
        <taxon>Pseudomonadati</taxon>
        <taxon>Bacteroidota</taxon>
        <taxon>Cytophagia</taxon>
        <taxon>Cytophagales</taxon>
        <taxon>Cyclobacteriaceae</taxon>
        <taxon>Litoribacter</taxon>
    </lineage>
</organism>
<dbReference type="Gene3D" id="3.40.630.30">
    <property type="match status" value="1"/>
</dbReference>
<proteinExistence type="predicted"/>
<dbReference type="SUPFAM" id="SSF55729">
    <property type="entry name" value="Acyl-CoA N-acyltransferases (Nat)"/>
    <property type="match status" value="1"/>
</dbReference>
<name>A0AAP2G609_9BACT</name>
<comment type="caution">
    <text evidence="1">The sequence shown here is derived from an EMBL/GenBank/DDBJ whole genome shotgun (WGS) entry which is preliminary data.</text>
</comment>
<dbReference type="RefSeq" id="WP_213946452.1">
    <property type="nucleotide sequence ID" value="NZ_JAHCMY010000015.1"/>
</dbReference>
<accession>A0AAP2G609</accession>
<dbReference type="EMBL" id="JAHCMY010000015">
    <property type="protein sequence ID" value="MBS9525591.1"/>
    <property type="molecule type" value="Genomic_DNA"/>
</dbReference>
<evidence type="ECO:0000313" key="2">
    <source>
        <dbReference type="Proteomes" id="UP001319104"/>
    </source>
</evidence>
<keyword evidence="2" id="KW-1185">Reference proteome</keyword>
<gene>
    <name evidence="1" type="ORF">KI659_16355</name>
</gene>
<evidence type="ECO:0008006" key="3">
    <source>
        <dbReference type="Google" id="ProtNLM"/>
    </source>
</evidence>